<evidence type="ECO:0000313" key="7">
    <source>
        <dbReference type="Proteomes" id="UP000632377"/>
    </source>
</evidence>
<keyword evidence="2" id="KW-0812">Transmembrane</keyword>
<evidence type="ECO:0000256" key="4">
    <source>
        <dbReference type="ARBA" id="ARBA00023136"/>
    </source>
</evidence>
<dbReference type="Proteomes" id="UP000632377">
    <property type="component" value="Unassembled WGS sequence"/>
</dbReference>
<dbReference type="RefSeq" id="WP_202749417.1">
    <property type="nucleotide sequence ID" value="NZ_JAESWC010000008.1"/>
</dbReference>
<evidence type="ECO:0000256" key="3">
    <source>
        <dbReference type="ARBA" id="ARBA00022989"/>
    </source>
</evidence>
<feature type="domain" description="DUF1232" evidence="5">
    <location>
        <begin position="218"/>
        <end position="254"/>
    </location>
</feature>
<comment type="subcellular location">
    <subcellularLocation>
        <location evidence="1">Endomembrane system</location>
        <topology evidence="1">Multi-pass membrane protein</topology>
    </subcellularLocation>
</comment>
<organism evidence="6 7">
    <name type="scientific">Clostridium rhizosphaerae</name>
    <dbReference type="NCBI Taxonomy" id="2803861"/>
    <lineage>
        <taxon>Bacteria</taxon>
        <taxon>Bacillati</taxon>
        <taxon>Bacillota</taxon>
        <taxon>Clostridia</taxon>
        <taxon>Eubacteriales</taxon>
        <taxon>Clostridiaceae</taxon>
        <taxon>Clostridium</taxon>
    </lineage>
</organism>
<dbReference type="Pfam" id="PF06803">
    <property type="entry name" value="DUF1232"/>
    <property type="match status" value="1"/>
</dbReference>
<evidence type="ECO:0000256" key="2">
    <source>
        <dbReference type="ARBA" id="ARBA00022692"/>
    </source>
</evidence>
<evidence type="ECO:0000313" key="6">
    <source>
        <dbReference type="EMBL" id="MBL4936656.1"/>
    </source>
</evidence>
<dbReference type="EMBL" id="JAESWC010000008">
    <property type="protein sequence ID" value="MBL4936656.1"/>
    <property type="molecule type" value="Genomic_DNA"/>
</dbReference>
<keyword evidence="4" id="KW-0472">Membrane</keyword>
<accession>A0ABS1TBK6</accession>
<name>A0ABS1TBK6_9CLOT</name>
<evidence type="ECO:0000259" key="5">
    <source>
        <dbReference type="Pfam" id="PF06803"/>
    </source>
</evidence>
<evidence type="ECO:0000256" key="1">
    <source>
        <dbReference type="ARBA" id="ARBA00004127"/>
    </source>
</evidence>
<dbReference type="InterPro" id="IPR010652">
    <property type="entry name" value="DUF1232"/>
</dbReference>
<sequence>MKLTSIKAKVTSKDILEAIEEYVKVEGLNIKEIQINDLIVVKGSYKKGVEIPFQATAGIGSIRDNIVNIKIFEFKVAKLGIMSSVKNFALKTALKDFSENGITVDKDNLIVDLNIIAKLVPFVYFKLKAINLMEDAIEVEAEDIIYAPDKEVSEFKKKDKNKDKTQNTLEDGYTKARENIENRVPEKYKDIVEYAMLVPDIGALLWRLFKDKRVDIKTKMMVGGLIAYIASPIDIIPDFIPLVGKIDDVAIVFFAMNKIINEVPEEVILSNWTGKDDIIKVIKDGVAFISKMVGSQNVGKLLDYVKKLRVKGFKEEKDDEKRHDIH</sequence>
<reference evidence="6 7" key="1">
    <citation type="submission" date="2021-01" db="EMBL/GenBank/DDBJ databases">
        <title>Genome public.</title>
        <authorList>
            <person name="Liu C."/>
            <person name="Sun Q."/>
        </authorList>
    </citation>
    <scope>NUCLEOTIDE SEQUENCE [LARGE SCALE GENOMIC DNA]</scope>
    <source>
        <strain evidence="6 7">YIM B02515</strain>
    </source>
</reference>
<keyword evidence="7" id="KW-1185">Reference proteome</keyword>
<comment type="caution">
    <text evidence="6">The sequence shown here is derived from an EMBL/GenBank/DDBJ whole genome shotgun (WGS) entry which is preliminary data.</text>
</comment>
<protein>
    <submittedName>
        <fullName evidence="6">DUF1232 domain-containing protein</fullName>
    </submittedName>
</protein>
<keyword evidence="3" id="KW-1133">Transmembrane helix</keyword>
<proteinExistence type="predicted"/>
<gene>
    <name evidence="6" type="ORF">JK636_12910</name>
</gene>